<comment type="caution">
    <text evidence="15">The sequence shown here is derived from an EMBL/GenBank/DDBJ whole genome shotgun (WGS) entry which is preliminary data.</text>
</comment>
<keyword evidence="5" id="KW-0808">Transferase</keyword>
<evidence type="ECO:0000256" key="4">
    <source>
        <dbReference type="ARBA" id="ARBA00016218"/>
    </source>
</evidence>
<evidence type="ECO:0000256" key="8">
    <source>
        <dbReference type="ARBA" id="ARBA00022840"/>
    </source>
</evidence>
<dbReference type="Gene3D" id="3.30.70.560">
    <property type="entry name" value="7,8-Dihydro-6-hydroxymethylpterin-pyrophosphokinase HPPK"/>
    <property type="match status" value="1"/>
</dbReference>
<evidence type="ECO:0000256" key="7">
    <source>
        <dbReference type="ARBA" id="ARBA00022777"/>
    </source>
</evidence>
<reference evidence="16" key="1">
    <citation type="journal article" date="2019" name="Int. J. Syst. Evol. Microbiol.">
        <title>The Global Catalogue of Microorganisms (GCM) 10K type strain sequencing project: providing services to taxonomists for standard genome sequencing and annotation.</title>
        <authorList>
            <consortium name="The Broad Institute Genomics Platform"/>
            <consortium name="The Broad Institute Genome Sequencing Center for Infectious Disease"/>
            <person name="Wu L."/>
            <person name="Ma J."/>
        </authorList>
    </citation>
    <scope>NUCLEOTIDE SEQUENCE [LARGE SCALE GENOMIC DNA]</scope>
    <source>
        <strain evidence="16">JCM 17111</strain>
    </source>
</reference>
<dbReference type="InterPro" id="IPR035907">
    <property type="entry name" value="Hppk_sf"/>
</dbReference>
<evidence type="ECO:0000313" key="16">
    <source>
        <dbReference type="Proteomes" id="UP001500954"/>
    </source>
</evidence>
<comment type="pathway">
    <text evidence="1">Cofactor biosynthesis; tetrahydrofolate biosynthesis; 2-amino-4-hydroxy-6-hydroxymethyl-7,8-dihydropteridine diphosphate from 7,8-dihydroneopterin triphosphate: step 4/4.</text>
</comment>
<comment type="similarity">
    <text evidence="2">Belongs to the HPPK family.</text>
</comment>
<sequence length="348" mass="39792">MHFKIGTVKAISKVYASPAFGFDGDDFLNACLVLNSDLEPEAVLHALLAIEVSLGRVRAEGVEGYQARTVDLDIIFSEEDIISTDTLEVPHPEMSKRQFVLLPLHDIVPNMVHPILHKTVSELLASCGDTSVLEPISQNLNSPRGRYNLSKYKYIAVEGNIGAGKTSLATKMANDFSATLILERFADNPFLPKFYEDMQRYAFPLEMSFLADRYQQIHEDLLQLDMFKDFIISDYDVFKSLIFSKVTLSEDEFNLYGKLFDLMHRNLIKPDLYVFLYQSTARLQANIKARGRHYEQDIANDYLEKINAGYLEFLKNQADVEVKIIDITDRDFVKNREDYLWVLGEVFG</sequence>
<evidence type="ECO:0000256" key="10">
    <source>
        <dbReference type="ARBA" id="ARBA00029409"/>
    </source>
</evidence>
<evidence type="ECO:0000256" key="5">
    <source>
        <dbReference type="ARBA" id="ARBA00022679"/>
    </source>
</evidence>
<evidence type="ECO:0000256" key="11">
    <source>
        <dbReference type="ARBA" id="ARBA00029766"/>
    </source>
</evidence>
<evidence type="ECO:0000256" key="6">
    <source>
        <dbReference type="ARBA" id="ARBA00022741"/>
    </source>
</evidence>
<evidence type="ECO:0000313" key="15">
    <source>
        <dbReference type="EMBL" id="GAA3556350.1"/>
    </source>
</evidence>
<accession>A0ABP6WT76</accession>
<keyword evidence="16" id="KW-1185">Reference proteome</keyword>
<evidence type="ECO:0000259" key="14">
    <source>
        <dbReference type="Pfam" id="PF01712"/>
    </source>
</evidence>
<evidence type="ECO:0000259" key="13">
    <source>
        <dbReference type="Pfam" id="PF01288"/>
    </source>
</evidence>
<dbReference type="PANTHER" id="PTHR43071:SF1">
    <property type="entry name" value="2-AMINO-4-HYDROXY-6-HYDROXYMETHYLDIHYDROPTERIDINE PYROPHOSPHOKINASE"/>
    <property type="match status" value="1"/>
</dbReference>
<dbReference type="InterPro" id="IPR027417">
    <property type="entry name" value="P-loop_NTPase"/>
</dbReference>
<proteinExistence type="inferred from homology"/>
<evidence type="ECO:0000256" key="3">
    <source>
        <dbReference type="ARBA" id="ARBA00013253"/>
    </source>
</evidence>
<feature type="domain" description="7,8-dihydro-6-hydroxymethylpterin-pyrophosphokinase" evidence="13">
    <location>
        <begin position="7"/>
        <end position="109"/>
    </location>
</feature>
<dbReference type="NCBIfam" id="TIGR01498">
    <property type="entry name" value="folK"/>
    <property type="match status" value="1"/>
</dbReference>
<evidence type="ECO:0000256" key="9">
    <source>
        <dbReference type="ARBA" id="ARBA00022909"/>
    </source>
</evidence>
<dbReference type="Gene3D" id="3.40.50.300">
    <property type="entry name" value="P-loop containing nucleotide triphosphate hydrolases"/>
    <property type="match status" value="1"/>
</dbReference>
<dbReference type="CDD" id="cd00483">
    <property type="entry name" value="HPPK"/>
    <property type="match status" value="1"/>
</dbReference>
<keyword evidence="7" id="KW-0418">Kinase</keyword>
<name>A0ABP6WT76_9FLAO</name>
<dbReference type="SUPFAM" id="SSF55083">
    <property type="entry name" value="6-hydroxymethyl-7,8-dihydropterin pyrophosphokinase, HPPK"/>
    <property type="match status" value="1"/>
</dbReference>
<dbReference type="Pfam" id="PF01712">
    <property type="entry name" value="dNK"/>
    <property type="match status" value="1"/>
</dbReference>
<dbReference type="PANTHER" id="PTHR43071">
    <property type="entry name" value="2-AMINO-4-HYDROXY-6-HYDROXYMETHYLDIHYDROPTERIDINE PYROPHOSPHOKINASE"/>
    <property type="match status" value="1"/>
</dbReference>
<evidence type="ECO:0000256" key="12">
    <source>
        <dbReference type="ARBA" id="ARBA00033413"/>
    </source>
</evidence>
<evidence type="ECO:0000256" key="1">
    <source>
        <dbReference type="ARBA" id="ARBA00005051"/>
    </source>
</evidence>
<dbReference type="EMBL" id="BAABCY010000016">
    <property type="protein sequence ID" value="GAA3556350.1"/>
    <property type="molecule type" value="Genomic_DNA"/>
</dbReference>
<keyword evidence="8" id="KW-0067">ATP-binding</keyword>
<organism evidence="15 16">
    <name type="scientific">Snuella lapsa</name>
    <dbReference type="NCBI Taxonomy" id="870481"/>
    <lineage>
        <taxon>Bacteria</taxon>
        <taxon>Pseudomonadati</taxon>
        <taxon>Bacteroidota</taxon>
        <taxon>Flavobacteriia</taxon>
        <taxon>Flavobacteriales</taxon>
        <taxon>Flavobacteriaceae</taxon>
        <taxon>Snuella</taxon>
    </lineage>
</organism>
<dbReference type="Proteomes" id="UP001500954">
    <property type="component" value="Unassembled WGS sequence"/>
</dbReference>
<keyword evidence="6" id="KW-0547">Nucleotide-binding</keyword>
<evidence type="ECO:0000256" key="2">
    <source>
        <dbReference type="ARBA" id="ARBA00005810"/>
    </source>
</evidence>
<dbReference type="SUPFAM" id="SSF52540">
    <property type="entry name" value="P-loop containing nucleoside triphosphate hydrolases"/>
    <property type="match status" value="1"/>
</dbReference>
<dbReference type="InterPro" id="IPR000550">
    <property type="entry name" value="Hppk"/>
</dbReference>
<gene>
    <name evidence="15" type="primary">folK</name>
    <name evidence="15" type="ORF">GCM10022395_04600</name>
</gene>
<dbReference type="EC" id="2.7.6.3" evidence="3"/>
<keyword evidence="9" id="KW-0289">Folate biosynthesis</keyword>
<protein>
    <recommendedName>
        <fullName evidence="4">2-amino-4-hydroxy-6-hydroxymethyldihydropteridine pyrophosphokinase</fullName>
        <ecNumber evidence="3">2.7.6.3</ecNumber>
    </recommendedName>
    <alternativeName>
        <fullName evidence="11">6-hydroxymethyl-7,8-dihydropterin pyrophosphokinase</fullName>
    </alternativeName>
    <alternativeName>
        <fullName evidence="12">7,8-dihydro-6-hydroxymethylpterin-pyrophosphokinase</fullName>
    </alternativeName>
</protein>
<comment type="function">
    <text evidence="10">Catalyzes the transfer of pyrophosphate from adenosine triphosphate (ATP) to 6-hydroxymethyl-7,8-dihydropterin, an enzymatic step in folate biosynthesis pathway.</text>
</comment>
<feature type="domain" description="Deoxynucleoside kinase" evidence="14">
    <location>
        <begin position="155"/>
        <end position="339"/>
    </location>
</feature>
<dbReference type="CDD" id="cd01673">
    <property type="entry name" value="dNK"/>
    <property type="match status" value="1"/>
</dbReference>
<dbReference type="InterPro" id="IPR031314">
    <property type="entry name" value="DNK_dom"/>
</dbReference>
<dbReference type="Pfam" id="PF01288">
    <property type="entry name" value="HPPK"/>
    <property type="match status" value="1"/>
</dbReference>